<dbReference type="EMBL" id="ML977023">
    <property type="protein sequence ID" value="KAF1950747.1"/>
    <property type="molecule type" value="Genomic_DNA"/>
</dbReference>
<evidence type="ECO:0000313" key="4">
    <source>
        <dbReference type="EMBL" id="KAF1950747.1"/>
    </source>
</evidence>
<accession>A0A6A5TP94</accession>
<keyword evidence="3" id="KW-0732">Signal</keyword>
<feature type="signal peptide" evidence="3">
    <location>
        <begin position="1"/>
        <end position="17"/>
    </location>
</feature>
<protein>
    <recommendedName>
        <fullName evidence="6">WSC domain-containing protein</fullName>
    </recommendedName>
</protein>
<dbReference type="Proteomes" id="UP000800035">
    <property type="component" value="Unassembled WGS sequence"/>
</dbReference>
<keyword evidence="2" id="KW-0812">Transmembrane</keyword>
<evidence type="ECO:0000256" key="1">
    <source>
        <dbReference type="SAM" id="MobiDB-lite"/>
    </source>
</evidence>
<organism evidence="4 5">
    <name type="scientific">Byssothecium circinans</name>
    <dbReference type="NCBI Taxonomy" id="147558"/>
    <lineage>
        <taxon>Eukaryota</taxon>
        <taxon>Fungi</taxon>
        <taxon>Dikarya</taxon>
        <taxon>Ascomycota</taxon>
        <taxon>Pezizomycotina</taxon>
        <taxon>Dothideomycetes</taxon>
        <taxon>Pleosporomycetidae</taxon>
        <taxon>Pleosporales</taxon>
        <taxon>Massarineae</taxon>
        <taxon>Massarinaceae</taxon>
        <taxon>Byssothecium</taxon>
    </lineage>
</organism>
<evidence type="ECO:0000256" key="3">
    <source>
        <dbReference type="SAM" id="SignalP"/>
    </source>
</evidence>
<dbReference type="AlphaFoldDB" id="A0A6A5TP94"/>
<feature type="chain" id="PRO_5025485154" description="WSC domain-containing protein" evidence="3">
    <location>
        <begin position="18"/>
        <end position="202"/>
    </location>
</feature>
<reference evidence="4" key="1">
    <citation type="journal article" date="2020" name="Stud. Mycol.">
        <title>101 Dothideomycetes genomes: a test case for predicting lifestyles and emergence of pathogens.</title>
        <authorList>
            <person name="Haridas S."/>
            <person name="Albert R."/>
            <person name="Binder M."/>
            <person name="Bloem J."/>
            <person name="Labutti K."/>
            <person name="Salamov A."/>
            <person name="Andreopoulos B."/>
            <person name="Baker S."/>
            <person name="Barry K."/>
            <person name="Bills G."/>
            <person name="Bluhm B."/>
            <person name="Cannon C."/>
            <person name="Castanera R."/>
            <person name="Culley D."/>
            <person name="Daum C."/>
            <person name="Ezra D."/>
            <person name="Gonzalez J."/>
            <person name="Henrissat B."/>
            <person name="Kuo A."/>
            <person name="Liang C."/>
            <person name="Lipzen A."/>
            <person name="Lutzoni F."/>
            <person name="Magnuson J."/>
            <person name="Mondo S."/>
            <person name="Nolan M."/>
            <person name="Ohm R."/>
            <person name="Pangilinan J."/>
            <person name="Park H.-J."/>
            <person name="Ramirez L."/>
            <person name="Alfaro M."/>
            <person name="Sun H."/>
            <person name="Tritt A."/>
            <person name="Yoshinaga Y."/>
            <person name="Zwiers L.-H."/>
            <person name="Turgeon B."/>
            <person name="Goodwin S."/>
            <person name="Spatafora J."/>
            <person name="Crous P."/>
            <person name="Grigoriev I."/>
        </authorList>
    </citation>
    <scope>NUCLEOTIDE SEQUENCE</scope>
    <source>
        <strain evidence="4">CBS 675.92</strain>
    </source>
</reference>
<proteinExistence type="predicted"/>
<keyword evidence="5" id="KW-1185">Reference proteome</keyword>
<feature type="compositionally biased region" description="Low complexity" evidence="1">
    <location>
        <begin position="118"/>
        <end position="165"/>
    </location>
</feature>
<gene>
    <name evidence="4" type="ORF">CC80DRAFT_598005</name>
</gene>
<keyword evidence="2" id="KW-0472">Membrane</keyword>
<evidence type="ECO:0000313" key="5">
    <source>
        <dbReference type="Proteomes" id="UP000800035"/>
    </source>
</evidence>
<sequence>MKASTVIFASFLAAASASSMSEHEAFFNLLKRQEPGSPAYNCHNNCGTAITISKSDANVCSNEAFKSGYANCLQCAGPDNFNIWRIYGRTLTPVGSKCGLSTTPLSGKQPDVPDAKPASSGSSSSSVSSAASSPATSVASSSVVSSTPTSAATSSPSPSGNLTTSPIPPPPQQTTNGAAGLQVSGTTAGIFGFVVMGAMYFY</sequence>
<feature type="region of interest" description="Disordered" evidence="1">
    <location>
        <begin position="102"/>
        <end position="180"/>
    </location>
</feature>
<evidence type="ECO:0000256" key="2">
    <source>
        <dbReference type="SAM" id="Phobius"/>
    </source>
</evidence>
<feature type="transmembrane region" description="Helical" evidence="2">
    <location>
        <begin position="179"/>
        <end position="201"/>
    </location>
</feature>
<evidence type="ECO:0008006" key="6">
    <source>
        <dbReference type="Google" id="ProtNLM"/>
    </source>
</evidence>
<keyword evidence="2" id="KW-1133">Transmembrane helix</keyword>
<name>A0A6A5TP94_9PLEO</name>
<dbReference type="OrthoDB" id="4160690at2759"/>